<evidence type="ECO:0000313" key="15">
    <source>
        <dbReference type="EMBL" id="QAS51520.1"/>
    </source>
</evidence>
<feature type="domain" description="PTS EIIB type-2" evidence="13">
    <location>
        <begin position="398"/>
        <end position="485"/>
    </location>
</feature>
<dbReference type="Pfam" id="PF00359">
    <property type="entry name" value="PTS_EIIA_2"/>
    <property type="match status" value="1"/>
</dbReference>
<dbReference type="GO" id="GO:0009401">
    <property type="term" value="P:phosphoenolpyruvate-dependent sugar phosphotransferase system"/>
    <property type="evidence" value="ECO:0007669"/>
    <property type="project" value="UniProtKB-KW"/>
</dbReference>
<evidence type="ECO:0000256" key="2">
    <source>
        <dbReference type="ARBA" id="ARBA00022448"/>
    </source>
</evidence>
<dbReference type="PROSITE" id="PS51094">
    <property type="entry name" value="PTS_EIIA_TYPE_2"/>
    <property type="match status" value="1"/>
</dbReference>
<dbReference type="Gene3D" id="3.40.50.2300">
    <property type="match status" value="1"/>
</dbReference>
<dbReference type="RefSeq" id="WP_128523346.1">
    <property type="nucleotide sequence ID" value="NZ_CANLVY010000003.1"/>
</dbReference>
<dbReference type="InterPro" id="IPR013011">
    <property type="entry name" value="PTS_EIIB_2"/>
</dbReference>
<organism evidence="15 16">
    <name type="scientific">Halobacillus litoralis</name>
    <dbReference type="NCBI Taxonomy" id="45668"/>
    <lineage>
        <taxon>Bacteria</taxon>
        <taxon>Bacillati</taxon>
        <taxon>Bacillota</taxon>
        <taxon>Bacilli</taxon>
        <taxon>Bacillales</taxon>
        <taxon>Bacillaceae</taxon>
        <taxon>Halobacillus</taxon>
    </lineage>
</organism>
<comment type="function">
    <text evidence="9">The phosphoenolpyruvate-dependent sugar phosphotransferase system (sugar PTS), a major carbohydrate active transport system, catalyzes the phosphorylation of incoming sugar substrates concomitantly with their translocation across the cell membrane. The enzyme II UlaABC PTS system is involved in ascorbate transport.</text>
</comment>
<dbReference type="AlphaFoldDB" id="A0A410MA27"/>
<sequence length="681" mass="79171">MALNERSKKILDDLVINPRISSTTLEKKHNLTRRQLGYSFNKINEWLLVQNLPHIERTKQGQFIIDQSIFTKVNSEDRASVSTPVLSEKQRTYLIILMLISREGLSLNHFTLELDFSKNTILHDLKQAQAFLDDYNLTIKYSRKSGYLLEGEEFQIRRVLIRVVYELLSMHSGAEKVRELALLSADELKQLTSLIEKFEAKIHIQFTDEKIETLPYILTLISRRISKGYVISTMPVKHEDVSNTKEFQAIEEIFHAADIPEKEQLFITLHLLTTNVYRSEELSKDETMFEMVPAVKQMLQLFERSACIYFKDREQLVEKLFQHLRPAYYRIKYELTEAQPIQDFITEELIEVHHLVKRSISPLEDFIGHKIPENEIIYVTMLLGGWMTRQGESIEKKVKAIVVCPQGVSVSRLLFNQLKDLFPEFVFLDSLSVREYTEYGLDYDFIFSTTPLSSEGHVFMCQAFLDQEDRLRLRKQVMMEVQGFILNDIHVDHLMDIIRTHTSIKDEKALVEELHSYVHRDEESSIKQSTQSKNIHLDDLLPTDHISLEKSVQSWEEAIRIASMPLVSKGYVEEHYVEAMIQQNRDPYIVIAPHLAIPHAAPENGVNKVGMSLLKIEEGVTFTEEETVHIIVVIAAVDKRKHMHALMQLMNLAGSEEDRNRIIESRNSREIEALIQQYSNE</sequence>
<dbReference type="InterPro" id="IPR036634">
    <property type="entry name" value="PRD_sf"/>
</dbReference>
<protein>
    <recommendedName>
        <fullName evidence="10">Ascorbate-specific PTS system EIIA component</fullName>
    </recommendedName>
    <alternativeName>
        <fullName evidence="11">Ascorbate-specific phosphotransferase enzyme IIA component</fullName>
    </alternativeName>
</protein>
<dbReference type="GO" id="GO:0006355">
    <property type="term" value="P:regulation of DNA-templated transcription"/>
    <property type="evidence" value="ECO:0007669"/>
    <property type="project" value="InterPro"/>
</dbReference>
<dbReference type="PROSITE" id="PS51372">
    <property type="entry name" value="PRD_2"/>
    <property type="match status" value="2"/>
</dbReference>
<evidence type="ECO:0000256" key="6">
    <source>
        <dbReference type="ARBA" id="ARBA00022683"/>
    </source>
</evidence>
<comment type="subcellular location">
    <subcellularLocation>
        <location evidence="1">Cytoplasm</location>
    </subcellularLocation>
</comment>
<keyword evidence="8" id="KW-0010">Activator</keyword>
<evidence type="ECO:0000256" key="5">
    <source>
        <dbReference type="ARBA" id="ARBA00022679"/>
    </source>
</evidence>
<keyword evidence="7" id="KW-0418">Kinase</keyword>
<dbReference type="Gene3D" id="1.10.1790.10">
    <property type="entry name" value="PRD domain"/>
    <property type="match status" value="1"/>
</dbReference>
<dbReference type="PANTHER" id="PTHR36203:SF1">
    <property type="entry name" value="ASCORBATE-SPECIFIC PTS SYSTEM EIIA COMPONENT"/>
    <property type="match status" value="1"/>
</dbReference>
<evidence type="ECO:0000256" key="10">
    <source>
        <dbReference type="ARBA" id="ARBA00041175"/>
    </source>
</evidence>
<dbReference type="OrthoDB" id="369398at2"/>
<dbReference type="Pfam" id="PF00874">
    <property type="entry name" value="PRD"/>
    <property type="match status" value="2"/>
</dbReference>
<evidence type="ECO:0000256" key="8">
    <source>
        <dbReference type="ARBA" id="ARBA00023159"/>
    </source>
</evidence>
<evidence type="ECO:0000256" key="1">
    <source>
        <dbReference type="ARBA" id="ARBA00004496"/>
    </source>
</evidence>
<name>A0A410MA27_9BACI</name>
<dbReference type="CDD" id="cd05568">
    <property type="entry name" value="PTS_IIB_bgl_like"/>
    <property type="match status" value="1"/>
</dbReference>
<keyword evidence="6" id="KW-0598">Phosphotransferase system</keyword>
<evidence type="ECO:0000256" key="7">
    <source>
        <dbReference type="ARBA" id="ARBA00022777"/>
    </source>
</evidence>
<feature type="domain" description="PRD" evidence="14">
    <location>
        <begin position="286"/>
        <end position="393"/>
    </location>
</feature>
<gene>
    <name evidence="15" type="ORF">HLI_04430</name>
</gene>
<dbReference type="PROSITE" id="PS51099">
    <property type="entry name" value="PTS_EIIB_TYPE_2"/>
    <property type="match status" value="1"/>
</dbReference>
<dbReference type="Gene3D" id="3.40.930.10">
    <property type="entry name" value="Mannitol-specific EII, Chain A"/>
    <property type="match status" value="1"/>
</dbReference>
<evidence type="ECO:0000256" key="11">
    <source>
        <dbReference type="ARBA" id="ARBA00042072"/>
    </source>
</evidence>
<evidence type="ECO:0000259" key="14">
    <source>
        <dbReference type="PROSITE" id="PS51372"/>
    </source>
</evidence>
<dbReference type="KEGG" id="hli:HLI_04430"/>
<dbReference type="InterPro" id="IPR051351">
    <property type="entry name" value="Ascorbate-PTS_EIIA_comp"/>
</dbReference>
<evidence type="ECO:0000256" key="4">
    <source>
        <dbReference type="ARBA" id="ARBA00022553"/>
    </source>
</evidence>
<keyword evidence="2" id="KW-0813">Transport</keyword>
<dbReference type="GO" id="GO:0008982">
    <property type="term" value="F:protein-N(PI)-phosphohistidine-sugar phosphotransferase activity"/>
    <property type="evidence" value="ECO:0007669"/>
    <property type="project" value="InterPro"/>
</dbReference>
<dbReference type="CDD" id="cd00211">
    <property type="entry name" value="PTS_IIA_fru"/>
    <property type="match status" value="1"/>
</dbReference>
<dbReference type="PANTHER" id="PTHR36203">
    <property type="entry name" value="ASCORBATE-SPECIFIC PTS SYSTEM EIIA COMPONENT"/>
    <property type="match status" value="1"/>
</dbReference>
<keyword evidence="3" id="KW-0963">Cytoplasm</keyword>
<dbReference type="InterPro" id="IPR011608">
    <property type="entry name" value="PRD"/>
</dbReference>
<accession>A0A410MA27</accession>
<dbReference type="InterPro" id="IPR007737">
    <property type="entry name" value="Mga_HTH"/>
</dbReference>
<dbReference type="EMBL" id="CP026118">
    <property type="protein sequence ID" value="QAS51520.1"/>
    <property type="molecule type" value="Genomic_DNA"/>
</dbReference>
<feature type="domain" description="PTS EIIA type-2" evidence="12">
    <location>
        <begin position="539"/>
        <end position="678"/>
    </location>
</feature>
<dbReference type="Proteomes" id="UP000287756">
    <property type="component" value="Chromosome"/>
</dbReference>
<keyword evidence="4" id="KW-0597">Phosphoprotein</keyword>
<reference evidence="15 16" key="1">
    <citation type="submission" date="2018-01" db="EMBL/GenBank/DDBJ databases">
        <title>The whole genome sequencing and assembly of Halobacillus litoralis ERB031 strain.</title>
        <authorList>
            <person name="Lee S.-J."/>
            <person name="Park M.-K."/>
            <person name="Kim J.-Y."/>
            <person name="Lee Y.-J."/>
            <person name="Yi H."/>
            <person name="Bahn Y.-S."/>
            <person name="Kim J.F."/>
            <person name="Lee D.-W."/>
        </authorList>
    </citation>
    <scope>NUCLEOTIDE SEQUENCE [LARGE SCALE GENOMIC DNA]</scope>
    <source>
        <strain evidence="15 16">ERB 031</strain>
    </source>
</reference>
<feature type="domain" description="PRD" evidence="14">
    <location>
        <begin position="182"/>
        <end position="281"/>
    </location>
</feature>
<evidence type="ECO:0000259" key="13">
    <source>
        <dbReference type="PROSITE" id="PS51099"/>
    </source>
</evidence>
<dbReference type="SUPFAM" id="SSF55804">
    <property type="entry name" value="Phoshotransferase/anion transport protein"/>
    <property type="match status" value="1"/>
</dbReference>
<evidence type="ECO:0000313" key="16">
    <source>
        <dbReference type="Proteomes" id="UP000287756"/>
    </source>
</evidence>
<keyword evidence="5" id="KW-0808">Transferase</keyword>
<evidence type="ECO:0000259" key="12">
    <source>
        <dbReference type="PROSITE" id="PS51094"/>
    </source>
</evidence>
<dbReference type="GO" id="GO:0005737">
    <property type="term" value="C:cytoplasm"/>
    <property type="evidence" value="ECO:0007669"/>
    <property type="project" value="UniProtKB-SubCell"/>
</dbReference>
<dbReference type="PROSITE" id="PS00372">
    <property type="entry name" value="PTS_EIIA_TYPE_2_HIS"/>
    <property type="match status" value="1"/>
</dbReference>
<proteinExistence type="predicted"/>
<dbReference type="InterPro" id="IPR002178">
    <property type="entry name" value="PTS_EIIA_type-2_dom"/>
</dbReference>
<dbReference type="Pfam" id="PF05043">
    <property type="entry name" value="Mga"/>
    <property type="match status" value="1"/>
</dbReference>
<dbReference type="GO" id="GO:0016301">
    <property type="term" value="F:kinase activity"/>
    <property type="evidence" value="ECO:0007669"/>
    <property type="project" value="UniProtKB-KW"/>
</dbReference>
<dbReference type="SUPFAM" id="SSF63520">
    <property type="entry name" value="PTS-regulatory domain, PRD"/>
    <property type="match status" value="2"/>
</dbReference>
<dbReference type="InterPro" id="IPR016152">
    <property type="entry name" value="PTrfase/Anion_transptr"/>
</dbReference>
<evidence type="ECO:0000256" key="3">
    <source>
        <dbReference type="ARBA" id="ARBA00022490"/>
    </source>
</evidence>
<evidence type="ECO:0000256" key="9">
    <source>
        <dbReference type="ARBA" id="ARBA00037387"/>
    </source>
</evidence>